<accession>X5H4N7</accession>
<protein>
    <recommendedName>
        <fullName evidence="7">Fructose-1,6-bisphosphatase</fullName>
    </recommendedName>
</protein>
<keyword evidence="3 8" id="KW-0479">Metal-binding</keyword>
<evidence type="ECO:0000256" key="9">
    <source>
        <dbReference type="PIRSR" id="PIRSR004532-2"/>
    </source>
</evidence>
<evidence type="ECO:0000256" key="4">
    <source>
        <dbReference type="ARBA" id="ARBA00022801"/>
    </source>
</evidence>
<dbReference type="Proteomes" id="UP000023755">
    <property type="component" value="Chromosome"/>
</dbReference>
<dbReference type="GO" id="GO:0005829">
    <property type="term" value="C:cytosol"/>
    <property type="evidence" value="ECO:0007669"/>
    <property type="project" value="TreeGrafter"/>
</dbReference>
<feature type="binding site" evidence="8">
    <location>
        <position position="33"/>
    </location>
    <ligand>
        <name>Mn(2+)</name>
        <dbReference type="ChEBI" id="CHEBI:29035"/>
        <label>1</label>
    </ligand>
</feature>
<feature type="binding site" evidence="8">
    <location>
        <position position="84"/>
    </location>
    <ligand>
        <name>Mn(2+)</name>
        <dbReference type="ChEBI" id="CHEBI:29035"/>
        <label>2</label>
    </ligand>
</feature>
<dbReference type="GO" id="GO:0006094">
    <property type="term" value="P:gluconeogenesis"/>
    <property type="evidence" value="ECO:0007669"/>
    <property type="project" value="InterPro"/>
</dbReference>
<dbReference type="Gene3D" id="3.30.540.10">
    <property type="entry name" value="Fructose-1,6-Bisphosphatase, subunit A, domain 1"/>
    <property type="match status" value="1"/>
</dbReference>
<dbReference type="InterPro" id="IPR004464">
    <property type="entry name" value="FBPase_class-2/SBPase"/>
</dbReference>
<gene>
    <name evidence="10" type="primary">glpX</name>
    <name evidence="10" type="ORF">NHE_0573</name>
</gene>
<dbReference type="KEGG" id="nhm:NHE_0573"/>
<dbReference type="GO" id="GO:0006071">
    <property type="term" value="P:glycerol metabolic process"/>
    <property type="evidence" value="ECO:0007669"/>
    <property type="project" value="InterPro"/>
</dbReference>
<dbReference type="PIRSF" id="PIRSF004532">
    <property type="entry name" value="GlpX"/>
    <property type="match status" value="1"/>
</dbReference>
<name>X5H4N7_9RICK</name>
<sequence length="326" mass="35014">MISDYILDFLSVTQKAAFASYSFAGRGNSKEADRIAVETMRSAINQISATVSVVIGEGERDKAPMLYIGERLGNGGLELDLAVDPLEGTDICADFREGAISVLGFGGSGSILCAPDVYMEKIYTPYECEVSFENTVAQNLKSIASAKGVESAAKLIITVLKRERNQQLIEDIRKAGAKVRLITDGDISAIVSIILKGETDAYMGSGGAPEGVLSAIAVRNLGGTMIGKLLLQDNERREYARKLGILDLEKSYTHYEMVRGEAIFIATGVTNGKLLAGIDDRDSSTIASCESLVILPGAFHKLQSSFHRSGKIQPTCLQGYPDRVSN</sequence>
<dbReference type="NCBIfam" id="TIGR00330">
    <property type="entry name" value="glpX"/>
    <property type="match status" value="1"/>
</dbReference>
<dbReference type="PANTHER" id="PTHR30447">
    <property type="entry name" value="FRUCTOSE-1,6-BISPHOSPHATASE CLASS 2"/>
    <property type="match status" value="1"/>
</dbReference>
<evidence type="ECO:0000313" key="10">
    <source>
        <dbReference type="EMBL" id="AHX11511.1"/>
    </source>
</evidence>
<evidence type="ECO:0000256" key="2">
    <source>
        <dbReference type="ARBA" id="ARBA00008989"/>
    </source>
</evidence>
<comment type="catalytic activity">
    <reaction evidence="1">
        <text>beta-D-fructose 1,6-bisphosphate + H2O = beta-D-fructose 6-phosphate + phosphate</text>
        <dbReference type="Rhea" id="RHEA:11064"/>
        <dbReference type="ChEBI" id="CHEBI:15377"/>
        <dbReference type="ChEBI" id="CHEBI:32966"/>
        <dbReference type="ChEBI" id="CHEBI:43474"/>
        <dbReference type="ChEBI" id="CHEBI:57634"/>
        <dbReference type="EC" id="3.1.3.11"/>
    </reaction>
</comment>
<feature type="binding site" evidence="9">
    <location>
        <begin position="162"/>
        <end position="164"/>
    </location>
    <ligand>
        <name>substrate</name>
    </ligand>
</feature>
<evidence type="ECO:0000256" key="6">
    <source>
        <dbReference type="ARBA" id="ARBA00023277"/>
    </source>
</evidence>
<comment type="similarity">
    <text evidence="2 7">Belongs to the FBPase class 2 family.</text>
</comment>
<dbReference type="Gene3D" id="3.40.190.90">
    <property type="match status" value="1"/>
</dbReference>
<evidence type="ECO:0000256" key="1">
    <source>
        <dbReference type="ARBA" id="ARBA00001273"/>
    </source>
</evidence>
<dbReference type="Pfam" id="PF03320">
    <property type="entry name" value="FBPase_glpX"/>
    <property type="match status" value="1"/>
</dbReference>
<comment type="cofactor">
    <cofactor evidence="8">
        <name>Mn(2+)</name>
        <dbReference type="ChEBI" id="CHEBI:29035"/>
    </cofactor>
</comment>
<feature type="binding site" evidence="9">
    <location>
        <begin position="87"/>
        <end position="89"/>
    </location>
    <ligand>
        <name>substrate</name>
    </ligand>
</feature>
<feature type="binding site" evidence="9">
    <location>
        <position position="207"/>
    </location>
    <ligand>
        <name>substrate</name>
    </ligand>
</feature>
<keyword evidence="5 8" id="KW-0464">Manganese</keyword>
<dbReference type="GO" id="GO:0042132">
    <property type="term" value="F:fructose 1,6-bisphosphate 1-phosphatase activity"/>
    <property type="evidence" value="ECO:0007669"/>
    <property type="project" value="UniProtKB-EC"/>
</dbReference>
<dbReference type="SUPFAM" id="SSF56655">
    <property type="entry name" value="Carbohydrate phosphatase"/>
    <property type="match status" value="1"/>
</dbReference>
<dbReference type="HOGENOM" id="CLU_054938_0_0_5"/>
<dbReference type="GO" id="GO:0046872">
    <property type="term" value="F:metal ion binding"/>
    <property type="evidence" value="ECO:0007669"/>
    <property type="project" value="UniProtKB-KW"/>
</dbReference>
<evidence type="ECO:0000256" key="5">
    <source>
        <dbReference type="ARBA" id="ARBA00023211"/>
    </source>
</evidence>
<dbReference type="STRING" id="1286528.NHE_0573"/>
<dbReference type="EMBL" id="CP007481">
    <property type="protein sequence ID" value="AHX11511.1"/>
    <property type="molecule type" value="Genomic_DNA"/>
</dbReference>
<dbReference type="AlphaFoldDB" id="X5H4N7"/>
<reference evidence="10 11" key="1">
    <citation type="submission" date="2014-03" db="EMBL/GenBank/DDBJ databases">
        <title>Sequencing and Comparison of Genomes and Transcriptome Profiles of Human Ehrlichiosis Agents.</title>
        <authorList>
            <person name="Lin M."/>
            <person name="Daugherty S.C."/>
            <person name="Nagaraj S."/>
            <person name="Cheng Z."/>
            <person name="Xiong Q."/>
            <person name="Lin F.-Y."/>
            <person name="Sengamalay N."/>
            <person name="Ott S."/>
            <person name="Godinez A."/>
            <person name="Tallon L.J."/>
            <person name="Sadzewicz L."/>
            <person name="Fraser C.M."/>
            <person name="Dunning Hotopp J.C."/>
            <person name="Rikihisa Y."/>
        </authorList>
    </citation>
    <scope>NUCLEOTIDE SEQUENCE [LARGE SCALE GENOMIC DNA]</scope>
    <source>
        <strain evidence="10 11">Oregon</strain>
    </source>
</reference>
<feature type="binding site" evidence="8">
    <location>
        <position position="87"/>
    </location>
    <ligand>
        <name>Mn(2+)</name>
        <dbReference type="ChEBI" id="CHEBI:29035"/>
        <label>2</label>
    </ligand>
</feature>
<proteinExistence type="inferred from homology"/>
<evidence type="ECO:0000256" key="8">
    <source>
        <dbReference type="PIRSR" id="PIRSR004532-1"/>
    </source>
</evidence>
<feature type="binding site" evidence="8">
    <location>
        <position position="210"/>
    </location>
    <ligand>
        <name>Mn(2+)</name>
        <dbReference type="ChEBI" id="CHEBI:29035"/>
        <label>2</label>
    </ligand>
</feature>
<feature type="binding site" evidence="9">
    <location>
        <position position="118"/>
    </location>
    <ligand>
        <name>substrate</name>
    </ligand>
</feature>
<dbReference type="PANTHER" id="PTHR30447:SF0">
    <property type="entry name" value="FRUCTOSE-1,6-BISPHOSPHATASE 1 CLASS 2-RELATED"/>
    <property type="match status" value="1"/>
</dbReference>
<dbReference type="RefSeq" id="WP_051579601.1">
    <property type="nucleotide sequence ID" value="NZ_CP007481.1"/>
</dbReference>
<keyword evidence="4 10" id="KW-0378">Hydrolase</keyword>
<organism evidence="10 11">
    <name type="scientific">Neorickettsia helminthoeca str. Oregon</name>
    <dbReference type="NCBI Taxonomy" id="1286528"/>
    <lineage>
        <taxon>Bacteria</taxon>
        <taxon>Pseudomonadati</taxon>
        <taxon>Pseudomonadota</taxon>
        <taxon>Alphaproteobacteria</taxon>
        <taxon>Rickettsiales</taxon>
        <taxon>Anaplasmataceae</taxon>
        <taxon>Neorickettsia</taxon>
    </lineage>
</organism>
<dbReference type="GO" id="GO:0030388">
    <property type="term" value="P:fructose 1,6-bisphosphate metabolic process"/>
    <property type="evidence" value="ECO:0007669"/>
    <property type="project" value="TreeGrafter"/>
</dbReference>
<evidence type="ECO:0000313" key="11">
    <source>
        <dbReference type="Proteomes" id="UP000023755"/>
    </source>
</evidence>
<dbReference type="OrthoDB" id="9779353at2"/>
<feature type="binding site" evidence="8">
    <location>
        <position position="57"/>
    </location>
    <ligand>
        <name>Mn(2+)</name>
        <dbReference type="ChEBI" id="CHEBI:29035"/>
        <label>1</label>
    </ligand>
</feature>
<keyword evidence="11" id="KW-1185">Reference proteome</keyword>
<feature type="binding site" evidence="9">
    <location>
        <begin position="184"/>
        <end position="186"/>
    </location>
    <ligand>
        <name>substrate</name>
    </ligand>
</feature>
<evidence type="ECO:0000256" key="7">
    <source>
        <dbReference type="PIRNR" id="PIRNR004532"/>
    </source>
</evidence>
<evidence type="ECO:0000256" key="3">
    <source>
        <dbReference type="ARBA" id="ARBA00022723"/>
    </source>
</evidence>
<keyword evidence="6 7" id="KW-0119">Carbohydrate metabolism</keyword>